<keyword evidence="3" id="KW-1185">Reference proteome</keyword>
<name>A0A411YDD4_9ACTN</name>
<dbReference type="EMBL" id="CP036402">
    <property type="protein sequence ID" value="QBI19186.1"/>
    <property type="molecule type" value="Genomic_DNA"/>
</dbReference>
<accession>A0A411YDD4</accession>
<feature type="transmembrane region" description="Helical" evidence="1">
    <location>
        <begin position="60"/>
        <end position="78"/>
    </location>
</feature>
<evidence type="ECO:0000313" key="3">
    <source>
        <dbReference type="Proteomes" id="UP000291469"/>
    </source>
</evidence>
<keyword evidence="1" id="KW-0472">Membrane</keyword>
<proteinExistence type="predicted"/>
<sequence>MPLVLAVLVAAVLIGYARGGRLRALATLDLRRPWLLAVAVVTQLTAAATRFVGEGTVEALGPPLLAVGFAAVLLFLLANRHLPGIWLAFVGVALNTLVILANGAMPVSPRALEVVGDASAALPGGRHALLDARTQLPWLADVIPVPPLRSVVSVGDLVLAAGVGWLVVRVMGSAPPPLEGAGAPEQG</sequence>
<keyword evidence="1" id="KW-1133">Transmembrane helix</keyword>
<dbReference type="RefSeq" id="WP_131154183.1">
    <property type="nucleotide sequence ID" value="NZ_CP036402.1"/>
</dbReference>
<organism evidence="2 3">
    <name type="scientific">Egibacter rhizosphaerae</name>
    <dbReference type="NCBI Taxonomy" id="1670831"/>
    <lineage>
        <taxon>Bacteria</taxon>
        <taxon>Bacillati</taxon>
        <taxon>Actinomycetota</taxon>
        <taxon>Nitriliruptoria</taxon>
        <taxon>Egibacterales</taxon>
        <taxon>Egibacteraceae</taxon>
        <taxon>Egibacter</taxon>
    </lineage>
</organism>
<keyword evidence="1" id="KW-0812">Transmembrane</keyword>
<dbReference type="Proteomes" id="UP000291469">
    <property type="component" value="Chromosome"/>
</dbReference>
<protein>
    <recommendedName>
        <fullName evidence="4">DUF5317 domain-containing protein</fullName>
    </recommendedName>
</protein>
<feature type="transmembrane region" description="Helical" evidence="1">
    <location>
        <begin position="84"/>
        <end position="104"/>
    </location>
</feature>
<dbReference type="InterPro" id="IPR035168">
    <property type="entry name" value="DUF5317"/>
</dbReference>
<dbReference type="AlphaFoldDB" id="A0A411YDD4"/>
<gene>
    <name evidence="2" type="ORF">ER308_06295</name>
</gene>
<evidence type="ECO:0008006" key="4">
    <source>
        <dbReference type="Google" id="ProtNLM"/>
    </source>
</evidence>
<feature type="transmembrane region" description="Helical" evidence="1">
    <location>
        <begin position="35"/>
        <end position="53"/>
    </location>
</feature>
<dbReference type="Pfam" id="PF17248">
    <property type="entry name" value="DUF5317"/>
    <property type="match status" value="1"/>
</dbReference>
<dbReference type="OrthoDB" id="5192274at2"/>
<evidence type="ECO:0000256" key="1">
    <source>
        <dbReference type="SAM" id="Phobius"/>
    </source>
</evidence>
<dbReference type="KEGG" id="erz:ER308_06295"/>
<evidence type="ECO:0000313" key="2">
    <source>
        <dbReference type="EMBL" id="QBI19186.1"/>
    </source>
</evidence>
<reference evidence="2 3" key="1">
    <citation type="submission" date="2019-01" db="EMBL/GenBank/DDBJ databases">
        <title>Egibacter rhizosphaerae EGI 80759T.</title>
        <authorList>
            <person name="Chen D.-D."/>
            <person name="Tian Y."/>
            <person name="Jiao J.-Y."/>
            <person name="Zhang X.-T."/>
            <person name="Zhang Y.-G."/>
            <person name="Zhang Y."/>
            <person name="Xiao M."/>
            <person name="Shu W.-S."/>
            <person name="Li W.-J."/>
        </authorList>
    </citation>
    <scope>NUCLEOTIDE SEQUENCE [LARGE SCALE GENOMIC DNA]</scope>
    <source>
        <strain evidence="2 3">EGI 80759</strain>
    </source>
</reference>